<name>A0ABS4JNH4_9FIRM</name>
<sequence length="54" mass="6036">MAEEPRAGKPGPAKPGAKMKLEVEPLHDDGGEEHPRTLLQQMYEQSGEARRPRQ</sequence>
<feature type="compositionally biased region" description="Low complexity" evidence="1">
    <location>
        <begin position="8"/>
        <end position="18"/>
    </location>
</feature>
<feature type="region of interest" description="Disordered" evidence="1">
    <location>
        <begin position="1"/>
        <end position="54"/>
    </location>
</feature>
<accession>A0ABS4JNH4</accession>
<evidence type="ECO:0000313" key="3">
    <source>
        <dbReference type="Proteomes" id="UP001519289"/>
    </source>
</evidence>
<comment type="caution">
    <text evidence="2">The sequence shown here is derived from an EMBL/GenBank/DDBJ whole genome shotgun (WGS) entry which is preliminary data.</text>
</comment>
<proteinExistence type="predicted"/>
<organism evidence="2 3">
    <name type="scientific">Symbiobacterium terraclitae</name>
    <dbReference type="NCBI Taxonomy" id="557451"/>
    <lineage>
        <taxon>Bacteria</taxon>
        <taxon>Bacillati</taxon>
        <taxon>Bacillota</taxon>
        <taxon>Clostridia</taxon>
        <taxon>Eubacteriales</taxon>
        <taxon>Symbiobacteriaceae</taxon>
        <taxon>Symbiobacterium</taxon>
    </lineage>
</organism>
<dbReference type="RefSeq" id="WP_209465233.1">
    <property type="nucleotide sequence ID" value="NZ_JAGGLG010000002.1"/>
</dbReference>
<gene>
    <name evidence="2" type="ORF">J2Z79_000457</name>
</gene>
<dbReference type="Proteomes" id="UP001519289">
    <property type="component" value="Unassembled WGS sequence"/>
</dbReference>
<protein>
    <submittedName>
        <fullName evidence="2">Uncharacterized protein</fullName>
    </submittedName>
</protein>
<evidence type="ECO:0000256" key="1">
    <source>
        <dbReference type="SAM" id="MobiDB-lite"/>
    </source>
</evidence>
<reference evidence="2 3" key="1">
    <citation type="submission" date="2021-03" db="EMBL/GenBank/DDBJ databases">
        <title>Genomic Encyclopedia of Type Strains, Phase IV (KMG-IV): sequencing the most valuable type-strain genomes for metagenomic binning, comparative biology and taxonomic classification.</title>
        <authorList>
            <person name="Goeker M."/>
        </authorList>
    </citation>
    <scope>NUCLEOTIDE SEQUENCE [LARGE SCALE GENOMIC DNA]</scope>
    <source>
        <strain evidence="2 3">DSM 27138</strain>
    </source>
</reference>
<keyword evidence="3" id="KW-1185">Reference proteome</keyword>
<evidence type="ECO:0000313" key="2">
    <source>
        <dbReference type="EMBL" id="MBP2017083.1"/>
    </source>
</evidence>
<dbReference type="EMBL" id="JAGGLG010000002">
    <property type="protein sequence ID" value="MBP2017083.1"/>
    <property type="molecule type" value="Genomic_DNA"/>
</dbReference>
<feature type="compositionally biased region" description="Basic and acidic residues" evidence="1">
    <location>
        <begin position="19"/>
        <end position="36"/>
    </location>
</feature>